<evidence type="ECO:0000313" key="2">
    <source>
        <dbReference type="EMBL" id="MEP0865651.1"/>
    </source>
</evidence>
<evidence type="ECO:0000313" key="3">
    <source>
        <dbReference type="Proteomes" id="UP001442494"/>
    </source>
</evidence>
<accession>A0ABV0JQF8</accession>
<name>A0ABV0JQF8_9CYAN</name>
<proteinExistence type="predicted"/>
<dbReference type="Proteomes" id="UP001442494">
    <property type="component" value="Unassembled WGS sequence"/>
</dbReference>
<comment type="caution">
    <text evidence="2">The sequence shown here is derived from an EMBL/GenBank/DDBJ whole genome shotgun (WGS) entry which is preliminary data.</text>
</comment>
<dbReference type="Pfam" id="PF08487">
    <property type="entry name" value="VIT"/>
    <property type="match status" value="1"/>
</dbReference>
<dbReference type="EMBL" id="JAMPKK010000030">
    <property type="protein sequence ID" value="MEP0865651.1"/>
    <property type="molecule type" value="Genomic_DNA"/>
</dbReference>
<dbReference type="InterPro" id="IPR013694">
    <property type="entry name" value="VIT"/>
</dbReference>
<feature type="domain" description="VIT" evidence="1">
    <location>
        <begin position="1"/>
        <end position="43"/>
    </location>
</feature>
<sequence length="43" mass="4946">MEINQNFKNPFTTKLEAVYIFPLLDEVAVDDMVIRISDRTNSG</sequence>
<dbReference type="RefSeq" id="WP_347269344.1">
    <property type="nucleotide sequence ID" value="NZ_JAMPKK010000030.1"/>
</dbReference>
<keyword evidence="3" id="KW-1185">Reference proteome</keyword>
<reference evidence="2 3" key="1">
    <citation type="submission" date="2022-04" db="EMBL/GenBank/DDBJ databases">
        <title>Positive selection, recombination, and allopatry shape intraspecific diversity of widespread and dominant cyanobacteria.</title>
        <authorList>
            <person name="Wei J."/>
            <person name="Shu W."/>
            <person name="Hu C."/>
        </authorList>
    </citation>
    <scope>NUCLEOTIDE SEQUENCE [LARGE SCALE GENOMIC DNA]</scope>
    <source>
        <strain evidence="2 3">GB2-A5</strain>
    </source>
</reference>
<protein>
    <recommendedName>
        <fullName evidence="1">VIT domain-containing protein</fullName>
    </recommendedName>
</protein>
<organism evidence="2 3">
    <name type="scientific">Funiculus sociatus GB2-A5</name>
    <dbReference type="NCBI Taxonomy" id="2933946"/>
    <lineage>
        <taxon>Bacteria</taxon>
        <taxon>Bacillati</taxon>
        <taxon>Cyanobacteriota</taxon>
        <taxon>Cyanophyceae</taxon>
        <taxon>Coleofasciculales</taxon>
        <taxon>Coleofasciculaceae</taxon>
        <taxon>Funiculus</taxon>
    </lineage>
</organism>
<gene>
    <name evidence="2" type="ORF">NDI37_14370</name>
</gene>
<evidence type="ECO:0000259" key="1">
    <source>
        <dbReference type="PROSITE" id="PS51468"/>
    </source>
</evidence>
<dbReference type="PROSITE" id="PS51468">
    <property type="entry name" value="VIT"/>
    <property type="match status" value="1"/>
</dbReference>